<feature type="transmembrane region" description="Helical" evidence="10">
    <location>
        <begin position="119"/>
        <end position="139"/>
    </location>
</feature>
<feature type="transmembrane region" description="Helical" evidence="10">
    <location>
        <begin position="90"/>
        <end position="107"/>
    </location>
</feature>
<proteinExistence type="inferred from homology"/>
<dbReference type="PROSITE" id="PS00216">
    <property type="entry name" value="SUGAR_TRANSPORT_1"/>
    <property type="match status" value="1"/>
</dbReference>
<comment type="catalytic activity">
    <reaction evidence="7">
        <text>myo-inositol(out) + H(+)(out) = myo-inositol(in) + H(+)(in)</text>
        <dbReference type="Rhea" id="RHEA:60364"/>
        <dbReference type="ChEBI" id="CHEBI:15378"/>
        <dbReference type="ChEBI" id="CHEBI:17268"/>
    </reaction>
</comment>
<keyword evidence="6 10" id="KW-0472">Membrane</keyword>
<dbReference type="PANTHER" id="PTHR48022">
    <property type="entry name" value="PLASTIDIC GLUCOSE TRANSPORTER 4"/>
    <property type="match status" value="1"/>
</dbReference>
<evidence type="ECO:0000256" key="5">
    <source>
        <dbReference type="ARBA" id="ARBA00022989"/>
    </source>
</evidence>
<dbReference type="Proteomes" id="UP000054248">
    <property type="component" value="Unassembled WGS sequence"/>
</dbReference>
<dbReference type="InterPro" id="IPR050360">
    <property type="entry name" value="MFS_Sugar_Transporters"/>
</dbReference>
<feature type="transmembrane region" description="Helical" evidence="10">
    <location>
        <begin position="12"/>
        <end position="37"/>
    </location>
</feature>
<dbReference type="InterPro" id="IPR020846">
    <property type="entry name" value="MFS_dom"/>
</dbReference>
<evidence type="ECO:0000256" key="2">
    <source>
        <dbReference type="ARBA" id="ARBA00010992"/>
    </source>
</evidence>
<evidence type="ECO:0000313" key="13">
    <source>
        <dbReference type="Proteomes" id="UP000054248"/>
    </source>
</evidence>
<evidence type="ECO:0000256" key="9">
    <source>
        <dbReference type="SAM" id="MobiDB-lite"/>
    </source>
</evidence>
<reference evidence="12 13" key="1">
    <citation type="submission" date="2014-04" db="EMBL/GenBank/DDBJ databases">
        <authorList>
            <consortium name="DOE Joint Genome Institute"/>
            <person name="Kuo A."/>
            <person name="Girlanda M."/>
            <person name="Perotto S."/>
            <person name="Kohler A."/>
            <person name="Nagy L.G."/>
            <person name="Floudas D."/>
            <person name="Copeland A."/>
            <person name="Barry K.W."/>
            <person name="Cichocki N."/>
            <person name="Veneault-Fourrey C."/>
            <person name="LaButti K."/>
            <person name="Lindquist E.A."/>
            <person name="Lipzen A."/>
            <person name="Lundell T."/>
            <person name="Morin E."/>
            <person name="Murat C."/>
            <person name="Sun H."/>
            <person name="Tunlid A."/>
            <person name="Henrissat B."/>
            <person name="Grigoriev I.V."/>
            <person name="Hibbett D.S."/>
            <person name="Martin F."/>
            <person name="Nordberg H.P."/>
            <person name="Cantor M.N."/>
            <person name="Hua S.X."/>
        </authorList>
    </citation>
    <scope>NUCLEOTIDE SEQUENCE [LARGE SCALE GENOMIC DNA]</scope>
    <source>
        <strain evidence="12 13">MUT 4182</strain>
    </source>
</reference>
<feature type="domain" description="Major facilitator superfamily (MFS) profile" evidence="11">
    <location>
        <begin position="14"/>
        <end position="469"/>
    </location>
</feature>
<evidence type="ECO:0000256" key="4">
    <source>
        <dbReference type="ARBA" id="ARBA00022692"/>
    </source>
</evidence>
<evidence type="ECO:0000256" key="3">
    <source>
        <dbReference type="ARBA" id="ARBA00022448"/>
    </source>
</evidence>
<evidence type="ECO:0000256" key="8">
    <source>
        <dbReference type="RuleBase" id="RU003346"/>
    </source>
</evidence>
<feature type="transmembrane region" description="Helical" evidence="10">
    <location>
        <begin position="188"/>
        <end position="205"/>
    </location>
</feature>
<evidence type="ECO:0000313" key="12">
    <source>
        <dbReference type="EMBL" id="KIO26901.1"/>
    </source>
</evidence>
<dbReference type="GO" id="GO:0005351">
    <property type="term" value="F:carbohydrate:proton symporter activity"/>
    <property type="evidence" value="ECO:0007669"/>
    <property type="project" value="TreeGrafter"/>
</dbReference>
<comment type="similarity">
    <text evidence="2 8">Belongs to the major facilitator superfamily. Sugar transporter (TC 2.A.1.1) family.</text>
</comment>
<dbReference type="PANTHER" id="PTHR48022:SF23">
    <property type="entry name" value="MAJOR FACILITATOR SUPERFAMILY (MFS) PROFILE DOMAIN-CONTAINING PROTEIN"/>
    <property type="match status" value="1"/>
</dbReference>
<keyword evidence="13" id="KW-1185">Reference proteome</keyword>
<organism evidence="12 13">
    <name type="scientific">Tulasnella calospora MUT 4182</name>
    <dbReference type="NCBI Taxonomy" id="1051891"/>
    <lineage>
        <taxon>Eukaryota</taxon>
        <taxon>Fungi</taxon>
        <taxon>Dikarya</taxon>
        <taxon>Basidiomycota</taxon>
        <taxon>Agaricomycotina</taxon>
        <taxon>Agaricomycetes</taxon>
        <taxon>Cantharellales</taxon>
        <taxon>Tulasnellaceae</taxon>
        <taxon>Tulasnella</taxon>
    </lineage>
</organism>
<dbReference type="PROSITE" id="PS50850">
    <property type="entry name" value="MFS"/>
    <property type="match status" value="1"/>
</dbReference>
<dbReference type="OrthoDB" id="508119at2759"/>
<dbReference type="NCBIfam" id="TIGR00879">
    <property type="entry name" value="SP"/>
    <property type="match status" value="1"/>
</dbReference>
<dbReference type="InterPro" id="IPR003663">
    <property type="entry name" value="Sugar/inositol_transpt"/>
</dbReference>
<dbReference type="AlphaFoldDB" id="A0A0C3QIW8"/>
<dbReference type="InterPro" id="IPR005829">
    <property type="entry name" value="Sugar_transporter_CS"/>
</dbReference>
<keyword evidence="4 10" id="KW-0812">Transmembrane</keyword>
<reference evidence="13" key="2">
    <citation type="submission" date="2015-01" db="EMBL/GenBank/DDBJ databases">
        <title>Evolutionary Origins and Diversification of the Mycorrhizal Mutualists.</title>
        <authorList>
            <consortium name="DOE Joint Genome Institute"/>
            <consortium name="Mycorrhizal Genomics Consortium"/>
            <person name="Kohler A."/>
            <person name="Kuo A."/>
            <person name="Nagy L.G."/>
            <person name="Floudas D."/>
            <person name="Copeland A."/>
            <person name="Barry K.W."/>
            <person name="Cichocki N."/>
            <person name="Veneault-Fourrey C."/>
            <person name="LaButti K."/>
            <person name="Lindquist E.A."/>
            <person name="Lipzen A."/>
            <person name="Lundell T."/>
            <person name="Morin E."/>
            <person name="Murat C."/>
            <person name="Riley R."/>
            <person name="Ohm R."/>
            <person name="Sun H."/>
            <person name="Tunlid A."/>
            <person name="Henrissat B."/>
            <person name="Grigoriev I.V."/>
            <person name="Hibbett D.S."/>
            <person name="Martin F."/>
        </authorList>
    </citation>
    <scope>NUCLEOTIDE SEQUENCE [LARGE SCALE GENOMIC DNA]</scope>
    <source>
        <strain evidence="13">MUT 4182</strain>
    </source>
</reference>
<dbReference type="InterPro" id="IPR005828">
    <property type="entry name" value="MFS_sugar_transport-like"/>
</dbReference>
<keyword evidence="5 10" id="KW-1133">Transmembrane helix</keyword>
<evidence type="ECO:0000256" key="10">
    <source>
        <dbReference type="SAM" id="Phobius"/>
    </source>
</evidence>
<feature type="transmembrane region" description="Helical" evidence="10">
    <location>
        <begin position="57"/>
        <end position="78"/>
    </location>
</feature>
<dbReference type="SUPFAM" id="SSF103473">
    <property type="entry name" value="MFS general substrate transporter"/>
    <property type="match status" value="1"/>
</dbReference>
<keyword evidence="3 8" id="KW-0813">Transport</keyword>
<evidence type="ECO:0000256" key="6">
    <source>
        <dbReference type="ARBA" id="ARBA00023136"/>
    </source>
</evidence>
<feature type="transmembrane region" description="Helical" evidence="10">
    <location>
        <begin position="446"/>
        <end position="466"/>
    </location>
</feature>
<dbReference type="GO" id="GO:0016020">
    <property type="term" value="C:membrane"/>
    <property type="evidence" value="ECO:0007669"/>
    <property type="project" value="UniProtKB-SubCell"/>
</dbReference>
<feature type="transmembrane region" description="Helical" evidence="10">
    <location>
        <begin position="380"/>
        <end position="403"/>
    </location>
</feature>
<dbReference type="PROSITE" id="PS00217">
    <property type="entry name" value="SUGAR_TRANSPORT_2"/>
    <property type="match status" value="1"/>
</dbReference>
<accession>A0A0C3QIW8</accession>
<dbReference type="HOGENOM" id="CLU_001265_30_12_1"/>
<dbReference type="Pfam" id="PF00083">
    <property type="entry name" value="Sugar_tr"/>
    <property type="match status" value="1"/>
</dbReference>
<dbReference type="STRING" id="1051891.A0A0C3QIW8"/>
<name>A0A0C3QIW8_9AGAM</name>
<feature type="transmembrane region" description="Helical" evidence="10">
    <location>
        <begin position="415"/>
        <end position="434"/>
    </location>
</feature>
<dbReference type="PRINTS" id="PR00171">
    <property type="entry name" value="SUGRTRNSPORT"/>
</dbReference>
<feature type="region of interest" description="Disordered" evidence="9">
    <location>
        <begin position="503"/>
        <end position="526"/>
    </location>
</feature>
<comment type="subcellular location">
    <subcellularLocation>
        <location evidence="1">Membrane</location>
        <topology evidence="1">Multi-pass membrane protein</topology>
    </subcellularLocation>
</comment>
<evidence type="ECO:0000256" key="7">
    <source>
        <dbReference type="ARBA" id="ARBA00049119"/>
    </source>
</evidence>
<evidence type="ECO:0000259" key="11">
    <source>
        <dbReference type="PROSITE" id="PS50850"/>
    </source>
</evidence>
<evidence type="ECO:0000256" key="1">
    <source>
        <dbReference type="ARBA" id="ARBA00004141"/>
    </source>
</evidence>
<feature type="transmembrane region" description="Helical" evidence="10">
    <location>
        <begin position="271"/>
        <end position="292"/>
    </location>
</feature>
<feature type="transmembrane region" description="Helical" evidence="10">
    <location>
        <begin position="341"/>
        <end position="360"/>
    </location>
</feature>
<protein>
    <recommendedName>
        <fullName evidence="11">Major facilitator superfamily (MFS) profile domain-containing protein</fullName>
    </recommendedName>
</protein>
<sequence>MSGGLFKNIRVYGLACTIYWGILLFGYDTGVAGGVIATKAFKSAFGLLNAPQSHVDAVSSNVVAVLQGGAFFGALASAPMSGWIGRKPTLLIFILIFVVGAVLQTAADAGTRGLNMIYVGRVIAGLGVGAISAVCPAFVSECAPKEVRGRITGLFQIWVATGVMLSYFVNYGMSLHITTGPRVWRVPFGFQLVPGGIMAFGLIFAKESPRYLARSGKTEEALNNLAYYRRSTIDDPEVRAEMAEIEATILEEKEARAGLGWKEAFFGPGQWIRFVIAFAIFLLQQFAGQNSVGYYAPRIFQSIGYTGTTPSFLASGVYGIVKVVATAIFILLGVEYFGRKWSLFWSAMWMGIFFYIIGAIQKTHPPAVRTDDYVPPASKAMAGLLYMYCVAYSFGWGPLPWVYVSDIFPNRTRHYGLAFASATQWLFNFVISKITPTLVSKLGWKLFIMFATINILGMGTFALLIPETKGKSLEEMDIVFGSITAEARAKDITKAEHVVDDEVRHAPAHHGSDQDVEKGSISQRSK</sequence>
<dbReference type="FunFam" id="1.20.1250.20:FF:000026">
    <property type="entry name" value="MFS quinate transporter QutD"/>
    <property type="match status" value="1"/>
</dbReference>
<feature type="transmembrane region" description="Helical" evidence="10">
    <location>
        <begin position="312"/>
        <end position="334"/>
    </location>
</feature>
<feature type="transmembrane region" description="Helical" evidence="10">
    <location>
        <begin position="151"/>
        <end position="168"/>
    </location>
</feature>
<dbReference type="InterPro" id="IPR036259">
    <property type="entry name" value="MFS_trans_sf"/>
</dbReference>
<dbReference type="EMBL" id="KN823017">
    <property type="protein sequence ID" value="KIO26901.1"/>
    <property type="molecule type" value="Genomic_DNA"/>
</dbReference>
<dbReference type="Gene3D" id="1.20.1250.20">
    <property type="entry name" value="MFS general substrate transporter like domains"/>
    <property type="match status" value="1"/>
</dbReference>
<gene>
    <name evidence="12" type="ORF">M407DRAFT_23841</name>
</gene>
<feature type="compositionally biased region" description="Basic and acidic residues" evidence="9">
    <location>
        <begin position="503"/>
        <end position="518"/>
    </location>
</feature>